<dbReference type="InterPro" id="IPR012337">
    <property type="entry name" value="RNaseH-like_sf"/>
</dbReference>
<dbReference type="GO" id="GO:0003676">
    <property type="term" value="F:nucleic acid binding"/>
    <property type="evidence" value="ECO:0007669"/>
    <property type="project" value="InterPro"/>
</dbReference>
<dbReference type="Gene3D" id="3.30.420.10">
    <property type="entry name" value="Ribonuclease H-like superfamily/Ribonuclease H"/>
    <property type="match status" value="1"/>
</dbReference>
<dbReference type="EMBL" id="KL197711">
    <property type="protein sequence ID" value="KDQ62214.1"/>
    <property type="molecule type" value="Genomic_DNA"/>
</dbReference>
<feature type="compositionally biased region" description="Basic and acidic residues" evidence="1">
    <location>
        <begin position="74"/>
        <end position="86"/>
    </location>
</feature>
<dbReference type="HOGENOM" id="CLU_044484_3_1_1"/>
<feature type="domain" description="RNase H type-1" evidence="2">
    <location>
        <begin position="1"/>
        <end position="91"/>
    </location>
</feature>
<evidence type="ECO:0000256" key="1">
    <source>
        <dbReference type="SAM" id="MobiDB-lite"/>
    </source>
</evidence>
<organism evidence="3 4">
    <name type="scientific">Jaapia argillacea MUCL 33604</name>
    <dbReference type="NCBI Taxonomy" id="933084"/>
    <lineage>
        <taxon>Eukaryota</taxon>
        <taxon>Fungi</taxon>
        <taxon>Dikarya</taxon>
        <taxon>Basidiomycota</taxon>
        <taxon>Agaricomycotina</taxon>
        <taxon>Agaricomycetes</taxon>
        <taxon>Agaricomycetidae</taxon>
        <taxon>Jaapiales</taxon>
        <taxon>Jaapiaceae</taxon>
        <taxon>Jaapia</taxon>
    </lineage>
</organism>
<evidence type="ECO:0000259" key="2">
    <source>
        <dbReference type="PROSITE" id="PS50879"/>
    </source>
</evidence>
<dbReference type="GO" id="GO:0004523">
    <property type="term" value="F:RNA-DNA hybrid ribonuclease activity"/>
    <property type="evidence" value="ECO:0007669"/>
    <property type="project" value="InterPro"/>
</dbReference>
<accession>A0A067Q5F3</accession>
<name>A0A067Q5F3_9AGAM</name>
<dbReference type="PROSITE" id="PS50879">
    <property type="entry name" value="RNASE_H_1"/>
    <property type="match status" value="1"/>
</dbReference>
<dbReference type="AlphaFoldDB" id="A0A067Q5F3"/>
<dbReference type="Proteomes" id="UP000027265">
    <property type="component" value="Unassembled WGS sequence"/>
</dbReference>
<protein>
    <recommendedName>
        <fullName evidence="2">RNase H type-1 domain-containing protein</fullName>
    </recommendedName>
</protein>
<sequence>MAAAKVAAEVIPPTNKLHIETDSKYVLNSLTIHQKKGEDKGYIGMENSELIKATIAKLRERDGPTRLKWVKGHSGHERNEQADRNANEGVQKGTPDVIDLTIPPTLRVMGAKLSTMTQALCYKAIQKIKMKKLTIREHTAENLILAKEAATEAYGRTPTSEKLWKSIRSKDLSWEARVFFWMTIHDAYMVGNKWLQANFSAELQERSECKHCHCLDSMEHILTVCEAPGRAEIWDLVKSLWSMKNQTWNHPTMGIILSCCQADFQDSHGNARAGDVRLFRILIAESARLIWSLQCQRVIPDRQDRTMTLNPRQIHNRWVSMINDRLSLDCKLTNTKKYGKKAMPAGLVKATWSGTLKNERELPDGWTREVGVLVGIEPLPITDEAEG</sequence>
<dbReference type="InterPro" id="IPR002156">
    <property type="entry name" value="RNaseH_domain"/>
</dbReference>
<feature type="region of interest" description="Disordered" evidence="1">
    <location>
        <begin position="67"/>
        <end position="94"/>
    </location>
</feature>
<evidence type="ECO:0000313" key="4">
    <source>
        <dbReference type="Proteomes" id="UP000027265"/>
    </source>
</evidence>
<dbReference type="OrthoDB" id="407198at2759"/>
<proteinExistence type="predicted"/>
<dbReference type="InParanoid" id="A0A067Q5F3"/>
<dbReference type="InterPro" id="IPR036397">
    <property type="entry name" value="RNaseH_sf"/>
</dbReference>
<dbReference type="SUPFAM" id="SSF53098">
    <property type="entry name" value="Ribonuclease H-like"/>
    <property type="match status" value="1"/>
</dbReference>
<gene>
    <name evidence="3" type="ORF">JAAARDRAFT_122542</name>
</gene>
<evidence type="ECO:0000313" key="3">
    <source>
        <dbReference type="EMBL" id="KDQ62214.1"/>
    </source>
</evidence>
<dbReference type="Pfam" id="PF00075">
    <property type="entry name" value="RNase_H"/>
    <property type="match status" value="1"/>
</dbReference>
<keyword evidence="4" id="KW-1185">Reference proteome</keyword>
<reference evidence="4" key="1">
    <citation type="journal article" date="2014" name="Proc. Natl. Acad. Sci. U.S.A.">
        <title>Extensive sampling of basidiomycete genomes demonstrates inadequacy of the white-rot/brown-rot paradigm for wood decay fungi.</title>
        <authorList>
            <person name="Riley R."/>
            <person name="Salamov A.A."/>
            <person name="Brown D.W."/>
            <person name="Nagy L.G."/>
            <person name="Floudas D."/>
            <person name="Held B.W."/>
            <person name="Levasseur A."/>
            <person name="Lombard V."/>
            <person name="Morin E."/>
            <person name="Otillar R."/>
            <person name="Lindquist E.A."/>
            <person name="Sun H."/>
            <person name="LaButti K.M."/>
            <person name="Schmutz J."/>
            <person name="Jabbour D."/>
            <person name="Luo H."/>
            <person name="Baker S.E."/>
            <person name="Pisabarro A.G."/>
            <person name="Walton J.D."/>
            <person name="Blanchette R.A."/>
            <person name="Henrissat B."/>
            <person name="Martin F."/>
            <person name="Cullen D."/>
            <person name="Hibbett D.S."/>
            <person name="Grigoriev I.V."/>
        </authorList>
    </citation>
    <scope>NUCLEOTIDE SEQUENCE [LARGE SCALE GENOMIC DNA]</scope>
    <source>
        <strain evidence="4">MUCL 33604</strain>
    </source>
</reference>